<accession>A0A1M5CPD0</accession>
<evidence type="ECO:0000313" key="1">
    <source>
        <dbReference type="EMBL" id="SHF56571.1"/>
    </source>
</evidence>
<name>A0A1M5CPD0_STRHI</name>
<protein>
    <submittedName>
        <fullName evidence="1">Uncharacterized protein</fullName>
    </submittedName>
</protein>
<proteinExistence type="predicted"/>
<dbReference type="Proteomes" id="UP000184501">
    <property type="component" value="Unassembled WGS sequence"/>
</dbReference>
<dbReference type="RefSeq" id="WP_083959657.1">
    <property type="nucleotide sequence ID" value="NZ_FQVN01000004.1"/>
</dbReference>
<dbReference type="EMBL" id="FQVN01000004">
    <property type="protein sequence ID" value="SHF56571.1"/>
    <property type="molecule type" value="Genomic_DNA"/>
</dbReference>
<organism evidence="1 2">
    <name type="scientific">Streptoalloteichus hindustanus</name>
    <dbReference type="NCBI Taxonomy" id="2017"/>
    <lineage>
        <taxon>Bacteria</taxon>
        <taxon>Bacillati</taxon>
        <taxon>Actinomycetota</taxon>
        <taxon>Actinomycetes</taxon>
        <taxon>Pseudonocardiales</taxon>
        <taxon>Pseudonocardiaceae</taxon>
        <taxon>Streptoalloteichus</taxon>
    </lineage>
</organism>
<dbReference type="OrthoDB" id="3697028at2"/>
<gene>
    <name evidence="1" type="ORF">SAMN05444320_104110</name>
</gene>
<evidence type="ECO:0000313" key="2">
    <source>
        <dbReference type="Proteomes" id="UP000184501"/>
    </source>
</evidence>
<dbReference type="AlphaFoldDB" id="A0A1M5CPD0"/>
<sequence length="155" mass="16689">MTSQGERAGVADVVRDVVARVAPEEIPIVDGLDALGADTAARHWAKAGARREPLGFGLGDAVVVVTPIVWWAVEHVAGRLAESATDGVVSRARRLFRRRKAIPRVVDLPLTPEQLAEVRRKALEAGARQGLPPERSEEIADAIVARLALRDAEPE</sequence>
<dbReference type="STRING" id="2017.SAMN05444320_104110"/>
<reference evidence="1 2" key="1">
    <citation type="submission" date="2016-11" db="EMBL/GenBank/DDBJ databases">
        <authorList>
            <person name="Jaros S."/>
            <person name="Januszkiewicz K."/>
            <person name="Wedrychowicz H."/>
        </authorList>
    </citation>
    <scope>NUCLEOTIDE SEQUENCE [LARGE SCALE GENOMIC DNA]</scope>
    <source>
        <strain evidence="1 2">DSM 44523</strain>
    </source>
</reference>
<keyword evidence="2" id="KW-1185">Reference proteome</keyword>